<dbReference type="VEuPathDB" id="VectorBase:HLOH_064639"/>
<feature type="region of interest" description="Disordered" evidence="1">
    <location>
        <begin position="369"/>
        <end position="453"/>
    </location>
</feature>
<dbReference type="EMBL" id="JABSTR010000011">
    <property type="protein sequence ID" value="KAH9381488.1"/>
    <property type="molecule type" value="Genomic_DNA"/>
</dbReference>
<sequence length="576" mass="63017">MVRCEKCGWVAASSDAPEGFTCGVCRMMEQSGKVFQEKLDRLQERVSQLEEQVRRADAERTLVAQLVCRVESLENKLAARASNEEESRKQQKQETEPGVGSRVEQQQGGEPGGGSREETSSILVKPVPRQGEGEPPHAHPQEPIERSKQETPTEGAGVVGTGDTKDTAEGQEFSSPEREAREERTSKGSKPTTDEKAQNSRRESEPGGGTVPPPKGCRVQQMRPPENISREVIVAGDGNVGRFAKALVQRLGDDGSVEYLYRRGTTVDQIHQFIGAYEKQARKVPRTFVLHLGLEEVLKGEAGRLGAKLEEAWADKGSNLIVCSIPEITGRGRTLLADLVLANERLQTLCAKVGARFLDLAKVLWGRSAPRGRGNSRSRSPFFRTETTKRFATRIKKGSRQSGTQHGGPLGSSGTAGEEPPPGTLPKGQREGRGSRGRRHKKNRKHRGCVKEQEVQDTEEWLGFVGPAELDHIIAGIEAGTASRFGWVSGISLEELGPYQRWKPSSGPAGPQTSQRYISMSPTRERYVVKASMTTQAGVAFCSKRDLGRCEQGGGRCHVGRRRAPSVNSVAEERSR</sequence>
<dbReference type="OMA" id="QFIGAYE"/>
<protein>
    <submittedName>
        <fullName evidence="2">Uncharacterized protein</fullName>
    </submittedName>
</protein>
<dbReference type="AlphaFoldDB" id="A0A9J6H3C0"/>
<feature type="region of interest" description="Disordered" evidence="1">
    <location>
        <begin position="551"/>
        <end position="576"/>
    </location>
</feature>
<feature type="compositionally biased region" description="Basic and acidic residues" evidence="1">
    <location>
        <begin position="131"/>
        <end position="151"/>
    </location>
</feature>
<feature type="compositionally biased region" description="Basic and acidic residues" evidence="1">
    <location>
        <begin position="82"/>
        <end position="95"/>
    </location>
</feature>
<organism evidence="2 3">
    <name type="scientific">Haemaphysalis longicornis</name>
    <name type="common">Bush tick</name>
    <dbReference type="NCBI Taxonomy" id="44386"/>
    <lineage>
        <taxon>Eukaryota</taxon>
        <taxon>Metazoa</taxon>
        <taxon>Ecdysozoa</taxon>
        <taxon>Arthropoda</taxon>
        <taxon>Chelicerata</taxon>
        <taxon>Arachnida</taxon>
        <taxon>Acari</taxon>
        <taxon>Parasitiformes</taxon>
        <taxon>Ixodida</taxon>
        <taxon>Ixodoidea</taxon>
        <taxon>Ixodidae</taxon>
        <taxon>Haemaphysalinae</taxon>
        <taxon>Haemaphysalis</taxon>
    </lineage>
</organism>
<dbReference type="Proteomes" id="UP000821853">
    <property type="component" value="Chromosome 9"/>
</dbReference>
<evidence type="ECO:0000313" key="3">
    <source>
        <dbReference type="Proteomes" id="UP000821853"/>
    </source>
</evidence>
<evidence type="ECO:0000256" key="1">
    <source>
        <dbReference type="SAM" id="MobiDB-lite"/>
    </source>
</evidence>
<name>A0A9J6H3C0_HAELO</name>
<accession>A0A9J6H3C0</accession>
<keyword evidence="3" id="KW-1185">Reference proteome</keyword>
<feature type="compositionally biased region" description="Basic and acidic residues" evidence="1">
    <location>
        <begin position="175"/>
        <end position="205"/>
    </location>
</feature>
<feature type="compositionally biased region" description="Basic residues" evidence="1">
    <location>
        <begin position="435"/>
        <end position="448"/>
    </location>
</feature>
<feature type="region of interest" description="Disordered" evidence="1">
    <location>
        <begin position="78"/>
        <end position="223"/>
    </location>
</feature>
<dbReference type="OrthoDB" id="10635271at2759"/>
<comment type="caution">
    <text evidence="2">The sequence shown here is derived from an EMBL/GenBank/DDBJ whole genome shotgun (WGS) entry which is preliminary data.</text>
</comment>
<proteinExistence type="predicted"/>
<reference evidence="2 3" key="1">
    <citation type="journal article" date="2020" name="Cell">
        <title>Large-Scale Comparative Analyses of Tick Genomes Elucidate Their Genetic Diversity and Vector Capacities.</title>
        <authorList>
            <consortium name="Tick Genome and Microbiome Consortium (TIGMIC)"/>
            <person name="Jia N."/>
            <person name="Wang J."/>
            <person name="Shi W."/>
            <person name="Du L."/>
            <person name="Sun Y."/>
            <person name="Zhan W."/>
            <person name="Jiang J.F."/>
            <person name="Wang Q."/>
            <person name="Zhang B."/>
            <person name="Ji P."/>
            <person name="Bell-Sakyi L."/>
            <person name="Cui X.M."/>
            <person name="Yuan T.T."/>
            <person name="Jiang B.G."/>
            <person name="Yang W.F."/>
            <person name="Lam T.T."/>
            <person name="Chang Q.C."/>
            <person name="Ding S.J."/>
            <person name="Wang X.J."/>
            <person name="Zhu J.G."/>
            <person name="Ruan X.D."/>
            <person name="Zhao L."/>
            <person name="Wei J.T."/>
            <person name="Ye R.Z."/>
            <person name="Que T.C."/>
            <person name="Du C.H."/>
            <person name="Zhou Y.H."/>
            <person name="Cheng J.X."/>
            <person name="Dai P.F."/>
            <person name="Guo W.B."/>
            <person name="Han X.H."/>
            <person name="Huang E.J."/>
            <person name="Li L.F."/>
            <person name="Wei W."/>
            <person name="Gao Y.C."/>
            <person name="Liu J.Z."/>
            <person name="Shao H.Z."/>
            <person name="Wang X."/>
            <person name="Wang C.C."/>
            <person name="Yang T.C."/>
            <person name="Huo Q.B."/>
            <person name="Li W."/>
            <person name="Chen H.Y."/>
            <person name="Chen S.E."/>
            <person name="Zhou L.G."/>
            <person name="Ni X.B."/>
            <person name="Tian J.H."/>
            <person name="Sheng Y."/>
            <person name="Liu T."/>
            <person name="Pan Y.S."/>
            <person name="Xia L.Y."/>
            <person name="Li J."/>
            <person name="Zhao F."/>
            <person name="Cao W.C."/>
        </authorList>
    </citation>
    <scope>NUCLEOTIDE SEQUENCE [LARGE SCALE GENOMIC DNA]</scope>
    <source>
        <strain evidence="2">HaeL-2018</strain>
    </source>
</reference>
<evidence type="ECO:0000313" key="2">
    <source>
        <dbReference type="EMBL" id="KAH9381488.1"/>
    </source>
</evidence>
<feature type="compositionally biased region" description="Low complexity" evidence="1">
    <location>
        <begin position="369"/>
        <end position="384"/>
    </location>
</feature>
<gene>
    <name evidence="2" type="ORF">HPB48_005537</name>
</gene>